<dbReference type="EMBL" id="RZGK01000003">
    <property type="protein sequence ID" value="KAF9700045.1"/>
    <property type="molecule type" value="Genomic_DNA"/>
</dbReference>
<sequence>MPAERIQKSRTHKELPDLGNPDRKRVLNVLAQRRYRQRRKEKVALLEAQARSFEIPDDHQPISRAGESPGASSAQQGSNTNAELTNASCEDGLPTYAFHETSFDTSLMQTLGSKTWNLSSSSSNKSRLTDFPSLPTPLPSTPDFIEVQQEPPLSGFEFPLTADGGVLTVPILSAVRAFISIATALNITENLWDPSYLHVMPVSDSYQTSLPSNLRPVNVQLVVPHHPSLDLLPWPSMREKLICMLAMPNKLRPPIAQEEDQGPTNPFGMGMFPKDPCDSSSVAFVGQSRAIVQLIQDLEDPQDGIRVHGNTTAWGHSNELIEEAWEVGELFYIVHDEKWLKNGAVARSSRDPI</sequence>
<proteinExistence type="predicted"/>
<reference evidence="2" key="2">
    <citation type="submission" date="2020-09" db="EMBL/GenBank/DDBJ databases">
        <title>Reference genome assembly for Australian Ascochyta lentis isolate Al4.</title>
        <authorList>
            <person name="Lee R.C."/>
            <person name="Farfan-Caceres L.M."/>
            <person name="Debler J.W."/>
            <person name="Williams A.H."/>
            <person name="Henares B.M."/>
        </authorList>
    </citation>
    <scope>NUCLEOTIDE SEQUENCE</scope>
    <source>
        <strain evidence="2">Al4</strain>
    </source>
</reference>
<dbReference type="InterPro" id="IPR046347">
    <property type="entry name" value="bZIP_sf"/>
</dbReference>
<name>A0A8H7MM02_9PLEO</name>
<dbReference type="PANTHER" id="PTHR38116:SF9">
    <property type="entry name" value="BZIP DOMAIN-CONTAINING PROTEIN"/>
    <property type="match status" value="1"/>
</dbReference>
<gene>
    <name evidence="2" type="ORF">EKO04_001342</name>
</gene>
<keyword evidence="3" id="KW-1185">Reference proteome</keyword>
<dbReference type="SUPFAM" id="SSF57959">
    <property type="entry name" value="Leucine zipper domain"/>
    <property type="match status" value="1"/>
</dbReference>
<evidence type="ECO:0000313" key="2">
    <source>
        <dbReference type="EMBL" id="KAF9700045.1"/>
    </source>
</evidence>
<feature type="compositionally biased region" description="Basic and acidic residues" evidence="1">
    <location>
        <begin position="12"/>
        <end position="23"/>
    </location>
</feature>
<dbReference type="PANTHER" id="PTHR38116">
    <property type="entry name" value="CHROMOSOME 7, WHOLE GENOME SHOTGUN SEQUENCE"/>
    <property type="match status" value="1"/>
</dbReference>
<feature type="compositionally biased region" description="Polar residues" evidence="1">
    <location>
        <begin position="70"/>
        <end position="87"/>
    </location>
</feature>
<feature type="region of interest" description="Disordered" evidence="1">
    <location>
        <begin position="52"/>
        <end position="87"/>
    </location>
</feature>
<dbReference type="CDD" id="cd14688">
    <property type="entry name" value="bZIP_YAP"/>
    <property type="match status" value="1"/>
</dbReference>
<dbReference type="Proteomes" id="UP000651452">
    <property type="component" value="Unassembled WGS sequence"/>
</dbReference>
<evidence type="ECO:0008006" key="4">
    <source>
        <dbReference type="Google" id="ProtNLM"/>
    </source>
</evidence>
<dbReference type="OrthoDB" id="5973539at2759"/>
<evidence type="ECO:0000256" key="1">
    <source>
        <dbReference type="SAM" id="MobiDB-lite"/>
    </source>
</evidence>
<dbReference type="GO" id="GO:0003700">
    <property type="term" value="F:DNA-binding transcription factor activity"/>
    <property type="evidence" value="ECO:0007669"/>
    <property type="project" value="InterPro"/>
</dbReference>
<organism evidence="2 3">
    <name type="scientific">Ascochyta lentis</name>
    <dbReference type="NCBI Taxonomy" id="205686"/>
    <lineage>
        <taxon>Eukaryota</taxon>
        <taxon>Fungi</taxon>
        <taxon>Dikarya</taxon>
        <taxon>Ascomycota</taxon>
        <taxon>Pezizomycotina</taxon>
        <taxon>Dothideomycetes</taxon>
        <taxon>Pleosporomycetidae</taxon>
        <taxon>Pleosporales</taxon>
        <taxon>Pleosporineae</taxon>
        <taxon>Didymellaceae</taxon>
        <taxon>Ascochyta</taxon>
    </lineage>
</organism>
<reference evidence="2" key="1">
    <citation type="submission" date="2018-12" db="EMBL/GenBank/DDBJ databases">
        <authorList>
            <person name="Syme R.A."/>
            <person name="Farfan-Caceres L."/>
            <person name="Lichtenzveig J."/>
        </authorList>
    </citation>
    <scope>NUCLEOTIDE SEQUENCE</scope>
    <source>
        <strain evidence="2">Al4</strain>
    </source>
</reference>
<dbReference type="Pfam" id="PF11905">
    <property type="entry name" value="DUF3425"/>
    <property type="match status" value="1"/>
</dbReference>
<accession>A0A8H7MM02</accession>
<protein>
    <recommendedName>
        <fullName evidence="4">BZIP domain-containing protein</fullName>
    </recommendedName>
</protein>
<dbReference type="InterPro" id="IPR021833">
    <property type="entry name" value="DUF3425"/>
</dbReference>
<dbReference type="AlphaFoldDB" id="A0A8H7MM02"/>
<comment type="caution">
    <text evidence="2">The sequence shown here is derived from an EMBL/GenBank/DDBJ whole genome shotgun (WGS) entry which is preliminary data.</text>
</comment>
<evidence type="ECO:0000313" key="3">
    <source>
        <dbReference type="Proteomes" id="UP000651452"/>
    </source>
</evidence>
<feature type="region of interest" description="Disordered" evidence="1">
    <location>
        <begin position="1"/>
        <end position="23"/>
    </location>
</feature>